<keyword evidence="2" id="KW-1133">Transmembrane helix</keyword>
<keyword evidence="4" id="KW-1185">Reference proteome</keyword>
<feature type="compositionally biased region" description="Polar residues" evidence="1">
    <location>
        <begin position="935"/>
        <end position="946"/>
    </location>
</feature>
<dbReference type="Proteomes" id="UP000030744">
    <property type="component" value="Unassembled WGS sequence"/>
</dbReference>
<evidence type="ECO:0000313" key="3">
    <source>
        <dbReference type="EMBL" id="CDJ31652.1"/>
    </source>
</evidence>
<feature type="region of interest" description="Disordered" evidence="1">
    <location>
        <begin position="579"/>
        <end position="717"/>
    </location>
</feature>
<reference evidence="3" key="2">
    <citation type="submission" date="2013-10" db="EMBL/GenBank/DDBJ databases">
        <authorList>
            <person name="Aslett M."/>
        </authorList>
    </citation>
    <scope>NUCLEOTIDE SEQUENCE [LARGE SCALE GENOMIC DNA]</scope>
    <source>
        <strain evidence="3">Houghton</strain>
    </source>
</reference>
<protein>
    <submittedName>
        <fullName evidence="3">Uncharacterized protein</fullName>
    </submittedName>
</protein>
<accession>U6K616</accession>
<sequence length="1053" mass="113682">MDAMDSSFAEQLSAAEPRALVGNGDLGEHTAQERNSEATEERPSTLLKLKRKGRFASSVLHVLAATITSLAVVYMLLRCFEKITLSHGQGAAVRLLATGRNGSEDECARNEGPEGDEGVGDNMQSTLPAGLGGMYPAQGAPPMGAPPTPYYPGAPWGGEMHSAQWGQEGMYTGEEEWYPGAVGGTTGADGTMMEAGASSTGFEFPAYPGTSGQQDPTAPYYEGAAWEGGMYGAEWGAEAEHVEAYGGTEEEQEISVGDVQYTAWSSQTEEERITVPRGDPETESEVAQGYWINRQLPPDTEKQAERLLDNIEFFAGVCSRLAEHAGIRQMLRFTAAVMKILIVMLATISLTPDSMEPRRERAGRAILRLADRALELAGTMPEMLRHREEVRMLRSFAECVMRPRPHGEGLPPWKFKKKSIGILGFNTVVNWYLTGIVLGMQYHLHKHGRPLLNEFVGEQIRLLNIVQRHLLGRIVPDGGARWFLEKAQIELQNTYFFSRELSRRASCNPIGSSAEFSKGLKEEIKRAGGLPYTALFKVKYLDDMATTGVQVGRYGENAMYFTEGEGSDEMHIASFASGDEQHGISETPASRPQPMEGASGQTAPASEYFHGARGAGTSSGSWHSPWIQPHDPTAAPRHSSHMQQGARPKQPLPHLHSIPESTGGRYPLQPQHTASPSTLPPTTGAQFSRGHHQRTDVPVAPPSWDPSLAGDGRGREGSALSFKTIDLSHRHGDLLRVPPSAPWDDASSEQQTGISRQQPLLETAASGLGFLGRVEPSFRHPQESSIPSVQHPAHLPSDEYGAVDMRVHSQQQPALPSDSPGAPLVHGPQQVPFGVERWGHYPPMQHTGRLLRPPPGLRHPSETGAAYQTADTPSLPASGFGGYLGPSTLRAPLPQTRDSSLPSSSQHVPRPPPGAGDEPSLSFGPRFDFDHWTSPLVSASQPSSTQPGGGVPHTSPQPSSGPPGIFPQSSGETGSSSGIGFAGPLSGYRSRRPSATSLPPITEPYGPPYPQQHLFMPPAHHHEVAGEDGHLQGTLDALASMDINRDEEPQKRS</sequence>
<dbReference type="GeneID" id="25378688"/>
<proteinExistence type="predicted"/>
<reference evidence="3" key="1">
    <citation type="submission" date="2013-10" db="EMBL/GenBank/DDBJ databases">
        <title>Genomic analysis of the causative agents of coccidiosis in chickens.</title>
        <authorList>
            <person name="Reid A.J."/>
            <person name="Blake D."/>
            <person name="Billington K."/>
            <person name="Browne H."/>
            <person name="Dunn M."/>
            <person name="Hung S."/>
            <person name="Kawahara F."/>
            <person name="Miranda-Saavedra D."/>
            <person name="Mourier T."/>
            <person name="Nagra H."/>
            <person name="Otto T.D."/>
            <person name="Rawlings N."/>
            <person name="Sanchez A."/>
            <person name="Sanders M."/>
            <person name="Subramaniam C."/>
            <person name="Tay Y."/>
            <person name="Dear P."/>
            <person name="Doerig C."/>
            <person name="Gruber A."/>
            <person name="Parkinson J."/>
            <person name="Shirley M."/>
            <person name="Wan K.L."/>
            <person name="Berriman M."/>
            <person name="Tomley F."/>
            <person name="Pain A."/>
        </authorList>
    </citation>
    <scope>NUCLEOTIDE SEQUENCE [LARGE SCALE GENOMIC DNA]</scope>
    <source>
        <strain evidence="3">Houghton</strain>
    </source>
</reference>
<feature type="compositionally biased region" description="Basic and acidic residues" evidence="1">
    <location>
        <begin position="269"/>
        <end position="280"/>
    </location>
</feature>
<feature type="compositionally biased region" description="Basic and acidic residues" evidence="1">
    <location>
        <begin position="102"/>
        <end position="112"/>
    </location>
</feature>
<dbReference type="EMBL" id="HG683465">
    <property type="protein sequence ID" value="CDJ31652.1"/>
    <property type="molecule type" value="Genomic_DNA"/>
</dbReference>
<dbReference type="RefSeq" id="XP_013354217.1">
    <property type="nucleotide sequence ID" value="XM_013498763.1"/>
</dbReference>
<feature type="compositionally biased region" description="Pro residues" evidence="1">
    <location>
        <begin position="1001"/>
        <end position="1010"/>
    </location>
</feature>
<feature type="compositionally biased region" description="Low complexity" evidence="1">
    <location>
        <begin position="969"/>
        <end position="979"/>
    </location>
</feature>
<evidence type="ECO:0000313" key="4">
    <source>
        <dbReference type="Proteomes" id="UP000030744"/>
    </source>
</evidence>
<feature type="region of interest" description="Disordered" evidence="1">
    <location>
        <begin position="265"/>
        <end position="284"/>
    </location>
</feature>
<evidence type="ECO:0000256" key="2">
    <source>
        <dbReference type="SAM" id="Phobius"/>
    </source>
</evidence>
<feature type="compositionally biased region" description="Basic and acidic residues" evidence="1">
    <location>
        <begin position="1043"/>
        <end position="1053"/>
    </location>
</feature>
<feature type="region of interest" description="Disordered" evidence="1">
    <location>
        <begin position="808"/>
        <end position="827"/>
    </location>
</feature>
<feature type="region of interest" description="Disordered" evidence="1">
    <location>
        <begin position="101"/>
        <end position="121"/>
    </location>
</feature>
<feature type="region of interest" description="Disordered" evidence="1">
    <location>
        <begin position="774"/>
        <end position="796"/>
    </location>
</feature>
<gene>
    <name evidence="3" type="ORF">EMH_0039350</name>
</gene>
<feature type="transmembrane region" description="Helical" evidence="2">
    <location>
        <begin position="55"/>
        <end position="77"/>
    </location>
</feature>
<dbReference type="OrthoDB" id="348276at2759"/>
<feature type="compositionally biased region" description="Basic and acidic residues" evidence="1">
    <location>
        <begin position="1020"/>
        <end position="1030"/>
    </location>
</feature>
<feature type="compositionally biased region" description="Polar residues" evidence="1">
    <location>
        <begin position="896"/>
        <end position="907"/>
    </location>
</feature>
<name>U6K616_9EIME</name>
<keyword evidence="2" id="KW-0472">Membrane</keyword>
<dbReference type="AlphaFoldDB" id="U6K616"/>
<dbReference type="VEuPathDB" id="ToxoDB:EMH_0039350"/>
<feature type="region of interest" description="Disordered" evidence="1">
    <location>
        <begin position="844"/>
        <end position="1053"/>
    </location>
</feature>
<feature type="compositionally biased region" description="Basic and acidic residues" evidence="1">
    <location>
        <begin position="26"/>
        <end position="43"/>
    </location>
</feature>
<feature type="region of interest" description="Disordered" evidence="1">
    <location>
        <begin position="1"/>
        <end position="45"/>
    </location>
</feature>
<keyword evidence="2" id="KW-0812">Transmembrane</keyword>
<feature type="compositionally biased region" description="Polar residues" evidence="1">
    <location>
        <begin position="670"/>
        <end position="686"/>
    </location>
</feature>
<evidence type="ECO:0000256" key="1">
    <source>
        <dbReference type="SAM" id="MobiDB-lite"/>
    </source>
</evidence>
<organism evidence="3 4">
    <name type="scientific">Eimeria mitis</name>
    <dbReference type="NCBI Taxonomy" id="44415"/>
    <lineage>
        <taxon>Eukaryota</taxon>
        <taxon>Sar</taxon>
        <taxon>Alveolata</taxon>
        <taxon>Apicomplexa</taxon>
        <taxon>Conoidasida</taxon>
        <taxon>Coccidia</taxon>
        <taxon>Eucoccidiorida</taxon>
        <taxon>Eimeriorina</taxon>
        <taxon>Eimeriidae</taxon>
        <taxon>Eimeria</taxon>
    </lineage>
</organism>